<dbReference type="InterPro" id="IPR005064">
    <property type="entry name" value="BUG"/>
</dbReference>
<dbReference type="Proteomes" id="UP000235994">
    <property type="component" value="Unassembled WGS sequence"/>
</dbReference>
<dbReference type="PANTHER" id="PTHR42928">
    <property type="entry name" value="TRICARBOXYLATE-BINDING PROTEIN"/>
    <property type="match status" value="1"/>
</dbReference>
<gene>
    <name evidence="2" type="ORF">C1I89_13475</name>
</gene>
<dbReference type="Gene3D" id="3.40.190.10">
    <property type="entry name" value="Periplasmic binding protein-like II"/>
    <property type="match status" value="1"/>
</dbReference>
<name>A0A2N8KJ57_9BURK</name>
<dbReference type="RefSeq" id="WP_102773268.1">
    <property type="nucleotide sequence ID" value="NZ_POQS01000003.1"/>
</dbReference>
<sequence>MSSEHDLTPDAALRRRLLGALGAAGLGALAPWQGALAQAGKWPERPINYVVPFPPGGLTDVAARQVGKALGDAEHWNVVVENRPGGNANIGATHVANAAPDGYTWLAITLSHAANATLFAGKAGYDLTRDLTPLAGLASSPIMVVVNAKSDIKNMADLARAARAKSLSAGSSGNGTPPHLTLALYQKLTGLPLMHIPYKGGAPSLTDLIGGHLDVVFSNYPESLPHVKNGALRALAITTRERSPDLPDVPTVQQAGLPDLIVENFTGVLAPAGTPAARVQRIGDAIVRQVSQPAMQQALRQLGFVPQPRGPAEFGAYLKSEVARWAKIIHEANIQVA</sequence>
<proteinExistence type="inferred from homology"/>
<protein>
    <submittedName>
        <fullName evidence="2">ABC transporter substrate-binding protein</fullName>
    </submittedName>
</protein>
<dbReference type="PROSITE" id="PS51318">
    <property type="entry name" value="TAT"/>
    <property type="match status" value="1"/>
</dbReference>
<organism evidence="2 3">
    <name type="scientific">Achromobacter pulmonis</name>
    <dbReference type="NCBI Taxonomy" id="1389932"/>
    <lineage>
        <taxon>Bacteria</taxon>
        <taxon>Pseudomonadati</taxon>
        <taxon>Pseudomonadota</taxon>
        <taxon>Betaproteobacteria</taxon>
        <taxon>Burkholderiales</taxon>
        <taxon>Alcaligenaceae</taxon>
        <taxon>Achromobacter</taxon>
    </lineage>
</organism>
<reference evidence="2 3" key="1">
    <citation type="submission" date="2018-01" db="EMBL/GenBank/DDBJ databases">
        <title>The draft genome of an aniline degradation strain ANB-1.</title>
        <authorList>
            <person name="Zhang L."/>
            <person name="Jiang J."/>
        </authorList>
    </citation>
    <scope>NUCLEOTIDE SEQUENCE [LARGE SCALE GENOMIC DNA]</scope>
    <source>
        <strain evidence="2 3">ANB-1</strain>
    </source>
</reference>
<dbReference type="InterPro" id="IPR042100">
    <property type="entry name" value="Bug_dom1"/>
</dbReference>
<comment type="similarity">
    <text evidence="1">Belongs to the UPF0065 (bug) family.</text>
</comment>
<dbReference type="CDD" id="cd07012">
    <property type="entry name" value="PBP2_Bug_TTT"/>
    <property type="match status" value="1"/>
</dbReference>
<dbReference type="SUPFAM" id="SSF53850">
    <property type="entry name" value="Periplasmic binding protein-like II"/>
    <property type="match status" value="1"/>
</dbReference>
<dbReference type="PANTHER" id="PTHR42928:SF5">
    <property type="entry name" value="BLR1237 PROTEIN"/>
    <property type="match status" value="1"/>
</dbReference>
<evidence type="ECO:0000313" key="2">
    <source>
        <dbReference type="EMBL" id="PND33482.1"/>
    </source>
</evidence>
<dbReference type="EMBL" id="POQS01000003">
    <property type="protein sequence ID" value="PND33482.1"/>
    <property type="molecule type" value="Genomic_DNA"/>
</dbReference>
<keyword evidence="3" id="KW-1185">Reference proteome</keyword>
<accession>A0A2N8KJ57</accession>
<dbReference type="PIRSF" id="PIRSF017082">
    <property type="entry name" value="YflP"/>
    <property type="match status" value="1"/>
</dbReference>
<comment type="caution">
    <text evidence="2">The sequence shown here is derived from an EMBL/GenBank/DDBJ whole genome shotgun (WGS) entry which is preliminary data.</text>
</comment>
<dbReference type="Gene3D" id="3.40.190.150">
    <property type="entry name" value="Bordetella uptake gene, domain 1"/>
    <property type="match status" value="1"/>
</dbReference>
<evidence type="ECO:0000313" key="3">
    <source>
        <dbReference type="Proteomes" id="UP000235994"/>
    </source>
</evidence>
<dbReference type="AlphaFoldDB" id="A0A2N8KJ57"/>
<dbReference type="InterPro" id="IPR006311">
    <property type="entry name" value="TAT_signal"/>
</dbReference>
<evidence type="ECO:0000256" key="1">
    <source>
        <dbReference type="ARBA" id="ARBA00006987"/>
    </source>
</evidence>
<dbReference type="Pfam" id="PF03401">
    <property type="entry name" value="TctC"/>
    <property type="match status" value="1"/>
</dbReference>